<reference evidence="3 4" key="1">
    <citation type="submission" date="2016-10" db="EMBL/GenBank/DDBJ databases">
        <authorList>
            <person name="de Groot N.N."/>
        </authorList>
    </citation>
    <scope>NUCLEOTIDE SEQUENCE [LARGE SCALE GENOMIC DNA]</scope>
    <source>
        <strain evidence="3 4">DSM 18979</strain>
    </source>
</reference>
<name>A0A1H9ZVY9_9FIRM</name>
<dbReference type="GO" id="GO:0005737">
    <property type="term" value="C:cytoplasm"/>
    <property type="evidence" value="ECO:0007669"/>
    <property type="project" value="TreeGrafter"/>
</dbReference>
<evidence type="ECO:0000313" key="4">
    <source>
        <dbReference type="Proteomes" id="UP000199568"/>
    </source>
</evidence>
<evidence type="ECO:0000256" key="1">
    <source>
        <dbReference type="ARBA" id="ARBA00022679"/>
    </source>
</evidence>
<gene>
    <name evidence="3" type="ORF">SAMN05660297_00717</name>
</gene>
<dbReference type="Gene3D" id="3.40.50.300">
    <property type="entry name" value="P-loop containing nucleotide triphosphate hydrolases"/>
    <property type="match status" value="1"/>
</dbReference>
<dbReference type="AlphaFoldDB" id="A0A1H9ZVY9"/>
<dbReference type="CDD" id="cd02027">
    <property type="entry name" value="APSK"/>
    <property type="match status" value="1"/>
</dbReference>
<dbReference type="STRING" id="426128.SAMN05660297_00717"/>
<evidence type="ECO:0000259" key="2">
    <source>
        <dbReference type="Pfam" id="PF01583"/>
    </source>
</evidence>
<sequence>MVIWITGLSGAGKTEIGKKVYEELKLKYINTVFLDGDLFREVLGRSGHSLRERMEVARRISSFCRFMDQQDIHVVCCTISLFDEIHRLNRENLADYYEVFIDVDMEELIRRDKKGLYSGAIKGEILNVVGIDLPFDEPKNPHLIIDNTKLDKLEEKANKILDIIQCRKGEANGHK</sequence>
<dbReference type="GO" id="GO:0010134">
    <property type="term" value="P:sulfate assimilation via adenylyl sulfate reduction"/>
    <property type="evidence" value="ECO:0007669"/>
    <property type="project" value="TreeGrafter"/>
</dbReference>
<organism evidence="3 4">
    <name type="scientific">Natronincola peptidivorans</name>
    <dbReference type="NCBI Taxonomy" id="426128"/>
    <lineage>
        <taxon>Bacteria</taxon>
        <taxon>Bacillati</taxon>
        <taxon>Bacillota</taxon>
        <taxon>Clostridia</taxon>
        <taxon>Peptostreptococcales</taxon>
        <taxon>Natronincolaceae</taxon>
        <taxon>Natronincola</taxon>
    </lineage>
</organism>
<evidence type="ECO:0000313" key="3">
    <source>
        <dbReference type="EMBL" id="SES85027.1"/>
    </source>
</evidence>
<keyword evidence="4" id="KW-1185">Reference proteome</keyword>
<protein>
    <submittedName>
        <fullName evidence="3">Adenylylsulfate kinase</fullName>
    </submittedName>
</protein>
<dbReference type="InterPro" id="IPR059117">
    <property type="entry name" value="APS_kinase_dom"/>
</dbReference>
<dbReference type="GO" id="GO:0019379">
    <property type="term" value="P:sulfate assimilation, phosphoadenylyl sulfate reduction by phosphoadenylyl-sulfate reductase (thioredoxin)"/>
    <property type="evidence" value="ECO:0007669"/>
    <property type="project" value="TreeGrafter"/>
</dbReference>
<keyword evidence="3" id="KW-0418">Kinase</keyword>
<dbReference type="EMBL" id="FOHU01000002">
    <property type="protein sequence ID" value="SES85027.1"/>
    <property type="molecule type" value="Genomic_DNA"/>
</dbReference>
<dbReference type="NCBIfam" id="NF004041">
    <property type="entry name" value="PRK05541.1"/>
    <property type="match status" value="1"/>
</dbReference>
<keyword evidence="1" id="KW-0808">Transferase</keyword>
<dbReference type="GO" id="GO:0004781">
    <property type="term" value="F:sulfate adenylyltransferase (ATP) activity"/>
    <property type="evidence" value="ECO:0007669"/>
    <property type="project" value="TreeGrafter"/>
</dbReference>
<feature type="domain" description="APS kinase" evidence="2">
    <location>
        <begin position="1"/>
        <end position="146"/>
    </location>
</feature>
<dbReference type="SUPFAM" id="SSF52540">
    <property type="entry name" value="P-loop containing nucleoside triphosphate hydrolases"/>
    <property type="match status" value="1"/>
</dbReference>
<dbReference type="OrthoDB" id="9804504at2"/>
<dbReference type="RefSeq" id="WP_090439438.1">
    <property type="nucleotide sequence ID" value="NZ_FOHU01000002.1"/>
</dbReference>
<dbReference type="GO" id="GO:0004020">
    <property type="term" value="F:adenylylsulfate kinase activity"/>
    <property type="evidence" value="ECO:0007669"/>
    <property type="project" value="InterPro"/>
</dbReference>
<proteinExistence type="predicted"/>
<dbReference type="InterPro" id="IPR050512">
    <property type="entry name" value="Sulf_AdTrans/APS_kinase"/>
</dbReference>
<dbReference type="Pfam" id="PF01583">
    <property type="entry name" value="APS_kinase"/>
    <property type="match status" value="1"/>
</dbReference>
<dbReference type="InterPro" id="IPR027417">
    <property type="entry name" value="P-loop_NTPase"/>
</dbReference>
<accession>A0A1H9ZVY9</accession>
<dbReference type="GO" id="GO:0005524">
    <property type="term" value="F:ATP binding"/>
    <property type="evidence" value="ECO:0007669"/>
    <property type="project" value="InterPro"/>
</dbReference>
<dbReference type="Proteomes" id="UP000199568">
    <property type="component" value="Unassembled WGS sequence"/>
</dbReference>
<dbReference type="PANTHER" id="PTHR42700:SF1">
    <property type="entry name" value="SULFATE ADENYLYLTRANSFERASE"/>
    <property type="match status" value="1"/>
</dbReference>
<dbReference type="PANTHER" id="PTHR42700">
    <property type="entry name" value="SULFATE ADENYLYLTRANSFERASE"/>
    <property type="match status" value="1"/>
</dbReference>